<keyword evidence="8" id="KW-1185">Reference proteome</keyword>
<evidence type="ECO:0000256" key="3">
    <source>
        <dbReference type="ARBA" id="ARBA00022723"/>
    </source>
</evidence>
<comment type="cofactor">
    <cofactor evidence="1">
        <name>Zn(2+)</name>
        <dbReference type="ChEBI" id="CHEBI:29105"/>
    </cofactor>
</comment>
<dbReference type="PANTHER" id="PTHR10625:SF17">
    <property type="entry name" value="HISTONE DEACETYLASE 8"/>
    <property type="match status" value="1"/>
</dbReference>
<keyword evidence="5" id="KW-0862">Zinc</keyword>
<name>A0AAW9SB68_9RHOB</name>
<dbReference type="RefSeq" id="WP_347167074.1">
    <property type="nucleotide sequence ID" value="NZ_JBDNCH010000002.1"/>
</dbReference>
<dbReference type="EMBL" id="JBDNCH010000002">
    <property type="protein sequence ID" value="MEN9062064.1"/>
    <property type="molecule type" value="Genomic_DNA"/>
</dbReference>
<dbReference type="SUPFAM" id="SSF52768">
    <property type="entry name" value="Arginase/deacetylase"/>
    <property type="match status" value="1"/>
</dbReference>
<dbReference type="Proteomes" id="UP001428774">
    <property type="component" value="Unassembled WGS sequence"/>
</dbReference>
<evidence type="ECO:0000256" key="5">
    <source>
        <dbReference type="ARBA" id="ARBA00022833"/>
    </source>
</evidence>
<evidence type="ECO:0000259" key="6">
    <source>
        <dbReference type="Pfam" id="PF00850"/>
    </source>
</evidence>
<dbReference type="PANTHER" id="PTHR10625">
    <property type="entry name" value="HISTONE DEACETYLASE HDAC1-RELATED"/>
    <property type="match status" value="1"/>
</dbReference>
<dbReference type="GO" id="GO:0016787">
    <property type="term" value="F:hydrolase activity"/>
    <property type="evidence" value="ECO:0007669"/>
    <property type="project" value="UniProtKB-KW"/>
</dbReference>
<dbReference type="InterPro" id="IPR037138">
    <property type="entry name" value="His_deacetylse_dom_sf"/>
</dbReference>
<evidence type="ECO:0000313" key="7">
    <source>
        <dbReference type="EMBL" id="MEN9062064.1"/>
    </source>
</evidence>
<sequence length="256" mass="26396">MANVFPRGAPLTYPDSVVARAGWHMGDTSAPIGPESWQATCRAADCAVAAAEAVLAGAPAAYALCRPPGHHTGAEVAAGHCLLNVSAIAAAHLRGAHDRVAVLDIDVHHGNGTQEIFYDRSDVLTLSVHAETRAYYPFFTGYAEETGTGAGAGFNLNLPMPRTTRDDAWIAAIEAGLARVADFAPGALVVSLGLDAHENDPLQGMKITFDGFRRAGRLIAGSGLPAVIVQEGGYLSPDPATALEAFLSGVMAPGAG</sequence>
<dbReference type="GO" id="GO:0046872">
    <property type="term" value="F:metal ion binding"/>
    <property type="evidence" value="ECO:0007669"/>
    <property type="project" value="UniProtKB-KW"/>
</dbReference>
<evidence type="ECO:0000313" key="8">
    <source>
        <dbReference type="Proteomes" id="UP001428774"/>
    </source>
</evidence>
<comment type="similarity">
    <text evidence="2">Belongs to the histone deacetylase family.</text>
</comment>
<evidence type="ECO:0000256" key="4">
    <source>
        <dbReference type="ARBA" id="ARBA00022801"/>
    </source>
</evidence>
<dbReference type="InterPro" id="IPR023696">
    <property type="entry name" value="Ureohydrolase_dom_sf"/>
</dbReference>
<evidence type="ECO:0000256" key="2">
    <source>
        <dbReference type="ARBA" id="ARBA00005947"/>
    </source>
</evidence>
<comment type="caution">
    <text evidence="7">The sequence shown here is derived from an EMBL/GenBank/DDBJ whole genome shotgun (WGS) entry which is preliminary data.</text>
</comment>
<feature type="domain" description="Histone deacetylase" evidence="6">
    <location>
        <begin position="26"/>
        <end position="247"/>
    </location>
</feature>
<dbReference type="GO" id="GO:0004407">
    <property type="term" value="F:histone deacetylase activity"/>
    <property type="evidence" value="ECO:0007669"/>
    <property type="project" value="TreeGrafter"/>
</dbReference>
<dbReference type="Pfam" id="PF00850">
    <property type="entry name" value="Hist_deacetyl"/>
    <property type="match status" value="1"/>
</dbReference>
<reference evidence="7 8" key="1">
    <citation type="submission" date="2024-05" db="EMBL/GenBank/DDBJ databases">
        <title>Genome sequence of Ponticoccus litoralis KCCM 90028.</title>
        <authorList>
            <person name="Kim J.M."/>
            <person name="Lee J.K."/>
            <person name="Choi B.J."/>
            <person name="Bayburt H."/>
            <person name="Baek J.H."/>
            <person name="Jeon C.O."/>
        </authorList>
    </citation>
    <scope>NUCLEOTIDE SEQUENCE [LARGE SCALE GENOMIC DNA]</scope>
    <source>
        <strain evidence="7 8">KCCM 90028</strain>
    </source>
</reference>
<proteinExistence type="inferred from homology"/>
<keyword evidence="3" id="KW-0479">Metal-binding</keyword>
<dbReference type="InterPro" id="IPR000286">
    <property type="entry name" value="HDACs"/>
</dbReference>
<dbReference type="Gene3D" id="3.40.800.20">
    <property type="entry name" value="Histone deacetylase domain"/>
    <property type="match status" value="1"/>
</dbReference>
<gene>
    <name evidence="7" type="ORF">ABFB10_14745</name>
</gene>
<dbReference type="GO" id="GO:0040029">
    <property type="term" value="P:epigenetic regulation of gene expression"/>
    <property type="evidence" value="ECO:0007669"/>
    <property type="project" value="TreeGrafter"/>
</dbReference>
<dbReference type="PRINTS" id="PR01270">
    <property type="entry name" value="HDASUPER"/>
</dbReference>
<dbReference type="CDD" id="cd10001">
    <property type="entry name" value="HDAC_classII_APAH"/>
    <property type="match status" value="1"/>
</dbReference>
<dbReference type="InterPro" id="IPR023801">
    <property type="entry name" value="His_deacetylse_dom"/>
</dbReference>
<protein>
    <submittedName>
        <fullName evidence="7">Histone deacetylase family protein</fullName>
    </submittedName>
</protein>
<keyword evidence="4" id="KW-0378">Hydrolase</keyword>
<evidence type="ECO:0000256" key="1">
    <source>
        <dbReference type="ARBA" id="ARBA00001947"/>
    </source>
</evidence>
<dbReference type="AlphaFoldDB" id="A0AAW9SB68"/>
<organism evidence="7 8">
    <name type="scientific">Ponticoccus litoralis</name>
    <dbReference type="NCBI Taxonomy" id="422297"/>
    <lineage>
        <taxon>Bacteria</taxon>
        <taxon>Pseudomonadati</taxon>
        <taxon>Pseudomonadota</taxon>
        <taxon>Alphaproteobacteria</taxon>
        <taxon>Rhodobacterales</taxon>
        <taxon>Roseobacteraceae</taxon>
        <taxon>Ponticoccus</taxon>
    </lineage>
</organism>
<accession>A0AAW9SB68</accession>